<keyword evidence="2" id="KW-1185">Reference proteome</keyword>
<reference evidence="1" key="2">
    <citation type="journal article" date="2022" name="New Phytol.">
        <title>Evolutionary transition to the ectomycorrhizal habit in the genomes of a hyperdiverse lineage of mushroom-forming fungi.</title>
        <authorList>
            <person name="Looney B."/>
            <person name="Miyauchi S."/>
            <person name="Morin E."/>
            <person name="Drula E."/>
            <person name="Courty P.E."/>
            <person name="Kohler A."/>
            <person name="Kuo A."/>
            <person name="LaButti K."/>
            <person name="Pangilinan J."/>
            <person name="Lipzen A."/>
            <person name="Riley R."/>
            <person name="Andreopoulos W."/>
            <person name="He G."/>
            <person name="Johnson J."/>
            <person name="Nolan M."/>
            <person name="Tritt A."/>
            <person name="Barry K.W."/>
            <person name="Grigoriev I.V."/>
            <person name="Nagy L.G."/>
            <person name="Hibbett D."/>
            <person name="Henrissat B."/>
            <person name="Matheny P.B."/>
            <person name="Labbe J."/>
            <person name="Martin F.M."/>
        </authorList>
    </citation>
    <scope>NUCLEOTIDE SEQUENCE</scope>
    <source>
        <strain evidence="1">FP105234-sp</strain>
    </source>
</reference>
<accession>A0ACB8R713</accession>
<reference evidence="1" key="1">
    <citation type="submission" date="2021-02" db="EMBL/GenBank/DDBJ databases">
        <authorList>
            <consortium name="DOE Joint Genome Institute"/>
            <person name="Ahrendt S."/>
            <person name="Looney B.P."/>
            <person name="Miyauchi S."/>
            <person name="Morin E."/>
            <person name="Drula E."/>
            <person name="Courty P.E."/>
            <person name="Chicoki N."/>
            <person name="Fauchery L."/>
            <person name="Kohler A."/>
            <person name="Kuo A."/>
            <person name="Labutti K."/>
            <person name="Pangilinan J."/>
            <person name="Lipzen A."/>
            <person name="Riley R."/>
            <person name="Andreopoulos W."/>
            <person name="He G."/>
            <person name="Johnson J."/>
            <person name="Barry K.W."/>
            <person name="Grigoriev I.V."/>
            <person name="Nagy L."/>
            <person name="Hibbett D."/>
            <person name="Henrissat B."/>
            <person name="Matheny P.B."/>
            <person name="Labbe J."/>
            <person name="Martin F."/>
        </authorList>
    </citation>
    <scope>NUCLEOTIDE SEQUENCE</scope>
    <source>
        <strain evidence="1">FP105234-sp</strain>
    </source>
</reference>
<evidence type="ECO:0000313" key="2">
    <source>
        <dbReference type="Proteomes" id="UP000814033"/>
    </source>
</evidence>
<organism evidence="1 2">
    <name type="scientific">Auriscalpium vulgare</name>
    <dbReference type="NCBI Taxonomy" id="40419"/>
    <lineage>
        <taxon>Eukaryota</taxon>
        <taxon>Fungi</taxon>
        <taxon>Dikarya</taxon>
        <taxon>Basidiomycota</taxon>
        <taxon>Agaricomycotina</taxon>
        <taxon>Agaricomycetes</taxon>
        <taxon>Russulales</taxon>
        <taxon>Auriscalpiaceae</taxon>
        <taxon>Auriscalpium</taxon>
    </lineage>
</organism>
<gene>
    <name evidence="1" type="ORF">FA95DRAFT_1567033</name>
</gene>
<protein>
    <submittedName>
        <fullName evidence="1">Uncharacterized protein</fullName>
    </submittedName>
</protein>
<dbReference type="EMBL" id="MU276276">
    <property type="protein sequence ID" value="KAI0039672.1"/>
    <property type="molecule type" value="Genomic_DNA"/>
</dbReference>
<sequence length="83" mass="9730">MCLFRLGTPLRETLPLMERIRGVTRGIVEIWEHSELMQTSLLDSLKQLWAFENEARVGIKYGRPGYVLDRCVQPTWLQNEKDP</sequence>
<comment type="caution">
    <text evidence="1">The sequence shown here is derived from an EMBL/GenBank/DDBJ whole genome shotgun (WGS) entry which is preliminary data.</text>
</comment>
<proteinExistence type="predicted"/>
<dbReference type="Proteomes" id="UP000814033">
    <property type="component" value="Unassembled WGS sequence"/>
</dbReference>
<evidence type="ECO:0000313" key="1">
    <source>
        <dbReference type="EMBL" id="KAI0039672.1"/>
    </source>
</evidence>
<name>A0ACB8R713_9AGAM</name>